<gene>
    <name evidence="1" type="ORF">B7P43_G15359</name>
</gene>
<evidence type="ECO:0000313" key="1">
    <source>
        <dbReference type="EMBL" id="PNF31153.1"/>
    </source>
</evidence>
<sequence>MKFMHAWKDFNQLISFEITHAHHTCCLRFNTGVCTKPEQTITLSDITQQLLQHLQLKVKLSQY</sequence>
<evidence type="ECO:0000313" key="2">
    <source>
        <dbReference type="Proteomes" id="UP000235965"/>
    </source>
</evidence>
<dbReference type="AlphaFoldDB" id="A0A2J7QRF7"/>
<keyword evidence="2" id="KW-1185">Reference proteome</keyword>
<dbReference type="InParanoid" id="A0A2J7QRF7"/>
<dbReference type="EMBL" id="NEVH01011900">
    <property type="protein sequence ID" value="PNF31153.1"/>
    <property type="molecule type" value="Genomic_DNA"/>
</dbReference>
<dbReference type="Proteomes" id="UP000235965">
    <property type="component" value="Unassembled WGS sequence"/>
</dbReference>
<name>A0A2J7QRF7_9NEOP</name>
<proteinExistence type="predicted"/>
<protein>
    <submittedName>
        <fullName evidence="1">Uncharacterized protein</fullName>
    </submittedName>
</protein>
<accession>A0A2J7QRF7</accession>
<reference evidence="1 2" key="1">
    <citation type="submission" date="2017-12" db="EMBL/GenBank/DDBJ databases">
        <title>Hemimetabolous genomes reveal molecular basis of termite eusociality.</title>
        <authorList>
            <person name="Harrison M.C."/>
            <person name="Jongepier E."/>
            <person name="Robertson H.M."/>
            <person name="Arning N."/>
            <person name="Bitard-Feildel T."/>
            <person name="Chao H."/>
            <person name="Childers C.P."/>
            <person name="Dinh H."/>
            <person name="Doddapaneni H."/>
            <person name="Dugan S."/>
            <person name="Gowin J."/>
            <person name="Greiner C."/>
            <person name="Han Y."/>
            <person name="Hu H."/>
            <person name="Hughes D.S.T."/>
            <person name="Huylmans A.-K."/>
            <person name="Kemena C."/>
            <person name="Kremer L.P.M."/>
            <person name="Lee S.L."/>
            <person name="Lopez-Ezquerra A."/>
            <person name="Mallet L."/>
            <person name="Monroy-Kuhn J.M."/>
            <person name="Moser A."/>
            <person name="Murali S.C."/>
            <person name="Muzny D.M."/>
            <person name="Otani S."/>
            <person name="Piulachs M.-D."/>
            <person name="Poelchau M."/>
            <person name="Qu J."/>
            <person name="Schaub F."/>
            <person name="Wada-Katsumata A."/>
            <person name="Worley K.C."/>
            <person name="Xie Q."/>
            <person name="Ylla G."/>
            <person name="Poulsen M."/>
            <person name="Gibbs R.A."/>
            <person name="Schal C."/>
            <person name="Richards S."/>
            <person name="Belles X."/>
            <person name="Korb J."/>
            <person name="Bornberg-Bauer E."/>
        </authorList>
    </citation>
    <scope>NUCLEOTIDE SEQUENCE [LARGE SCALE GENOMIC DNA]</scope>
    <source>
        <tissue evidence="1">Whole body</tissue>
    </source>
</reference>
<organism evidence="1 2">
    <name type="scientific">Cryptotermes secundus</name>
    <dbReference type="NCBI Taxonomy" id="105785"/>
    <lineage>
        <taxon>Eukaryota</taxon>
        <taxon>Metazoa</taxon>
        <taxon>Ecdysozoa</taxon>
        <taxon>Arthropoda</taxon>
        <taxon>Hexapoda</taxon>
        <taxon>Insecta</taxon>
        <taxon>Pterygota</taxon>
        <taxon>Neoptera</taxon>
        <taxon>Polyneoptera</taxon>
        <taxon>Dictyoptera</taxon>
        <taxon>Blattodea</taxon>
        <taxon>Blattoidea</taxon>
        <taxon>Termitoidae</taxon>
        <taxon>Kalotermitidae</taxon>
        <taxon>Cryptotermitinae</taxon>
        <taxon>Cryptotermes</taxon>
    </lineage>
</organism>
<comment type="caution">
    <text evidence="1">The sequence shown here is derived from an EMBL/GenBank/DDBJ whole genome shotgun (WGS) entry which is preliminary data.</text>
</comment>